<dbReference type="STRING" id="657387.BH688_02480"/>
<name>A0A1S1P0C8_9GAMM</name>
<organism evidence="1 2">
    <name type="scientific">Kushneria phosphatilytica</name>
    <dbReference type="NCBI Taxonomy" id="657387"/>
    <lineage>
        <taxon>Bacteria</taxon>
        <taxon>Pseudomonadati</taxon>
        <taxon>Pseudomonadota</taxon>
        <taxon>Gammaproteobacteria</taxon>
        <taxon>Oceanospirillales</taxon>
        <taxon>Halomonadaceae</taxon>
        <taxon>Kushneria</taxon>
    </lineage>
</organism>
<dbReference type="EMBL" id="CP043420">
    <property type="protein sequence ID" value="QEL10759.1"/>
    <property type="molecule type" value="Genomic_DNA"/>
</dbReference>
<dbReference type="KEGG" id="kuy:FY550_06245"/>
<gene>
    <name evidence="1" type="ORF">FY550_06245</name>
</gene>
<dbReference type="Proteomes" id="UP000322553">
    <property type="component" value="Chromosome"/>
</dbReference>
<accession>A0A1S1P0C8</accession>
<dbReference type="RefSeq" id="WP_070976761.1">
    <property type="nucleotide sequence ID" value="NZ_CP043420.1"/>
</dbReference>
<dbReference type="AlphaFoldDB" id="A0A1S1P0C8"/>
<reference evidence="1 2" key="1">
    <citation type="submission" date="2019-08" db="EMBL/GenBank/DDBJ databases">
        <title>Complete genome sequence of Kushneria sp. YCWA18, a halophilic phosphate-solubilizing bacterium isolated from Daqiao saltern in China.</title>
        <authorList>
            <person name="Du G.-X."/>
            <person name="Qu L.-Y."/>
        </authorList>
    </citation>
    <scope>NUCLEOTIDE SEQUENCE [LARGE SCALE GENOMIC DNA]</scope>
    <source>
        <strain evidence="1 2">YCWA18</strain>
    </source>
</reference>
<dbReference type="OrthoDB" id="7361737at2"/>
<sequence length="97" mass="10295">MSTEGFFNWIGETLGAAIRAIVEALSGVFGNIFAAFDSFLQGLTTSLGISPSLFSIGILIIGLLLLFNGIRAFVRRSIVGGVVLTLLGLIVLSWLIH</sequence>
<evidence type="ECO:0000313" key="2">
    <source>
        <dbReference type="Proteomes" id="UP000322553"/>
    </source>
</evidence>
<keyword evidence="2" id="KW-1185">Reference proteome</keyword>
<proteinExistence type="predicted"/>
<protein>
    <submittedName>
        <fullName evidence="1">Uncharacterized protein</fullName>
    </submittedName>
</protein>
<evidence type="ECO:0000313" key="1">
    <source>
        <dbReference type="EMBL" id="QEL10759.1"/>
    </source>
</evidence>